<accession>A0ABT8SIN6</accession>
<dbReference type="InterPro" id="IPR015946">
    <property type="entry name" value="KH_dom-like_a/b"/>
</dbReference>
<dbReference type="Pfam" id="PF02566">
    <property type="entry name" value="OsmC"/>
    <property type="match status" value="1"/>
</dbReference>
<reference evidence="1" key="1">
    <citation type="submission" date="2023-07" db="EMBL/GenBank/DDBJ databases">
        <title>Brevundimonas soil sp. nov., isolated from the soil of chemical plant.</title>
        <authorList>
            <person name="Wu N."/>
        </authorList>
    </citation>
    <scope>NUCLEOTIDE SEQUENCE</scope>
    <source>
        <strain evidence="1">XZ-24</strain>
    </source>
</reference>
<keyword evidence="2" id="KW-1185">Reference proteome</keyword>
<dbReference type="Gene3D" id="3.30.300.20">
    <property type="match status" value="1"/>
</dbReference>
<dbReference type="InterPro" id="IPR036102">
    <property type="entry name" value="OsmC/Ohrsf"/>
</dbReference>
<dbReference type="PANTHER" id="PTHR42830:SF2">
    <property type="entry name" value="OSMC_OHR FAMILY PROTEIN"/>
    <property type="match status" value="1"/>
</dbReference>
<organism evidence="1 2">
    <name type="scientific">Peiella sedimenti</name>
    <dbReference type="NCBI Taxonomy" id="3061083"/>
    <lineage>
        <taxon>Bacteria</taxon>
        <taxon>Pseudomonadati</taxon>
        <taxon>Pseudomonadota</taxon>
        <taxon>Alphaproteobacteria</taxon>
        <taxon>Caulobacterales</taxon>
        <taxon>Caulobacteraceae</taxon>
        <taxon>Peiella</taxon>
    </lineage>
</organism>
<proteinExistence type="predicted"/>
<dbReference type="Proteomes" id="UP001169063">
    <property type="component" value="Unassembled WGS sequence"/>
</dbReference>
<protein>
    <submittedName>
        <fullName evidence="1">OsmC family protein</fullName>
    </submittedName>
</protein>
<dbReference type="InterPro" id="IPR003718">
    <property type="entry name" value="OsmC/Ohr_fam"/>
</dbReference>
<dbReference type="EMBL" id="JAUKTR010000001">
    <property type="protein sequence ID" value="MDO1558433.1"/>
    <property type="molecule type" value="Genomic_DNA"/>
</dbReference>
<evidence type="ECO:0000313" key="1">
    <source>
        <dbReference type="EMBL" id="MDO1558433.1"/>
    </source>
</evidence>
<comment type="caution">
    <text evidence="1">The sequence shown here is derived from an EMBL/GenBank/DDBJ whole genome shotgun (WGS) entry which is preliminary data.</text>
</comment>
<dbReference type="SUPFAM" id="SSF82784">
    <property type="entry name" value="OsmC-like"/>
    <property type="match status" value="1"/>
</dbReference>
<sequence length="149" mass="16218">MTDRYTAVIAWTGSAEDHRSGRYSRVHEWRFDGGTVVRGSSAPPVPGSDPAAVDPEEALVASVSACHMLWFLAIARKHGLVVTAYEDDADGQMAKNEAGKAWLAVVTLRPRVTFEGPADPAIVEQAHHEAHAECYIANSIRGEVRIEPR</sequence>
<name>A0ABT8SIN6_9CAUL</name>
<dbReference type="RefSeq" id="WP_302108846.1">
    <property type="nucleotide sequence ID" value="NZ_JAUKTR010000001.1"/>
</dbReference>
<evidence type="ECO:0000313" key="2">
    <source>
        <dbReference type="Proteomes" id="UP001169063"/>
    </source>
</evidence>
<gene>
    <name evidence="1" type="ORF">Q0812_03205</name>
</gene>
<dbReference type="PANTHER" id="PTHR42830">
    <property type="entry name" value="OSMOTICALLY INDUCIBLE FAMILY PROTEIN"/>
    <property type="match status" value="1"/>
</dbReference>
<dbReference type="InterPro" id="IPR052707">
    <property type="entry name" value="OsmC_Ohr_Peroxiredoxin"/>
</dbReference>